<dbReference type="AlphaFoldDB" id="A0A9Q3H9T1"/>
<reference evidence="2" key="1">
    <citation type="submission" date="2021-03" db="EMBL/GenBank/DDBJ databases">
        <title>Draft genome sequence of rust myrtle Austropuccinia psidii MF-1, a brazilian biotype.</title>
        <authorList>
            <person name="Quecine M.C."/>
            <person name="Pachon D.M.R."/>
            <person name="Bonatelli M.L."/>
            <person name="Correr F.H."/>
            <person name="Franceschini L.M."/>
            <person name="Leite T.F."/>
            <person name="Margarido G.R.A."/>
            <person name="Almeida C.A."/>
            <person name="Ferrarezi J.A."/>
            <person name="Labate C.A."/>
        </authorList>
    </citation>
    <scope>NUCLEOTIDE SEQUENCE</scope>
    <source>
        <strain evidence="2">MF-1</strain>
    </source>
</reference>
<evidence type="ECO:0000313" key="2">
    <source>
        <dbReference type="EMBL" id="MBW0494979.1"/>
    </source>
</evidence>
<evidence type="ECO:0000256" key="1">
    <source>
        <dbReference type="SAM" id="MobiDB-lite"/>
    </source>
</evidence>
<comment type="caution">
    <text evidence="2">The sequence shown here is derived from an EMBL/GenBank/DDBJ whole genome shotgun (WGS) entry which is preliminary data.</text>
</comment>
<feature type="compositionally biased region" description="Polar residues" evidence="1">
    <location>
        <begin position="212"/>
        <end position="229"/>
    </location>
</feature>
<accession>A0A9Q3H9T1</accession>
<proteinExistence type="predicted"/>
<name>A0A9Q3H9T1_9BASI</name>
<gene>
    <name evidence="2" type="ORF">O181_034694</name>
</gene>
<protein>
    <submittedName>
        <fullName evidence="2">Uncharacterized protein</fullName>
    </submittedName>
</protein>
<dbReference type="EMBL" id="AVOT02012856">
    <property type="protein sequence ID" value="MBW0494979.1"/>
    <property type="molecule type" value="Genomic_DNA"/>
</dbReference>
<dbReference type="Proteomes" id="UP000765509">
    <property type="component" value="Unassembled WGS sequence"/>
</dbReference>
<keyword evidence="3" id="KW-1185">Reference proteome</keyword>
<evidence type="ECO:0000313" key="3">
    <source>
        <dbReference type="Proteomes" id="UP000765509"/>
    </source>
</evidence>
<sequence>MSSKLTELTESSPSALPPYVLHGSSIISQFSSPSMASSGHFNPPKFMMVTRQSAKCHYCFIGKKPWRKTGNKASNVRRYLWSKKNGPFRKEFPVSEAPTLDVTGSRQRDVARWTNVGGPIYYSSEVPISRINTEGIVKRIRQIANSPPDPDAEGSDYSPPQPPAKRFQSKVIPSTPRNFQPTLATIPTSIPPALPHQACLESRSKTIHLHQSRNSPIVNSQQPQPVASTSRRREELSPLPFPAAQVFQCRD</sequence>
<organism evidence="2 3">
    <name type="scientific">Austropuccinia psidii MF-1</name>
    <dbReference type="NCBI Taxonomy" id="1389203"/>
    <lineage>
        <taxon>Eukaryota</taxon>
        <taxon>Fungi</taxon>
        <taxon>Dikarya</taxon>
        <taxon>Basidiomycota</taxon>
        <taxon>Pucciniomycotina</taxon>
        <taxon>Pucciniomycetes</taxon>
        <taxon>Pucciniales</taxon>
        <taxon>Sphaerophragmiaceae</taxon>
        <taxon>Austropuccinia</taxon>
    </lineage>
</organism>
<feature type="region of interest" description="Disordered" evidence="1">
    <location>
        <begin position="209"/>
        <end position="251"/>
    </location>
</feature>
<feature type="region of interest" description="Disordered" evidence="1">
    <location>
        <begin position="144"/>
        <end position="175"/>
    </location>
</feature>